<evidence type="ECO:0000313" key="3">
    <source>
        <dbReference type="EMBL" id="MVM35148.1"/>
    </source>
</evidence>
<evidence type="ECO:0000313" key="4">
    <source>
        <dbReference type="Proteomes" id="UP000436006"/>
    </source>
</evidence>
<feature type="chain" id="PRO_5029561423" evidence="2">
    <location>
        <begin position="34"/>
        <end position="1483"/>
    </location>
</feature>
<feature type="signal peptide" evidence="2">
    <location>
        <begin position="1"/>
        <end position="33"/>
    </location>
</feature>
<keyword evidence="2" id="KW-0732">Signal</keyword>
<comment type="caution">
    <text evidence="3">The sequence shown here is derived from an EMBL/GenBank/DDBJ whole genome shotgun (WGS) entry which is preliminary data.</text>
</comment>
<gene>
    <name evidence="3" type="ORF">GO755_34300</name>
</gene>
<name>A0A7K1SMX1_9BACT</name>
<evidence type="ECO:0000256" key="2">
    <source>
        <dbReference type="SAM" id="SignalP"/>
    </source>
</evidence>
<dbReference type="NCBIfam" id="NF012211">
    <property type="entry name" value="tand_rpt_95"/>
    <property type="match status" value="2"/>
</dbReference>
<dbReference type="RefSeq" id="WP_157589955.1">
    <property type="nucleotide sequence ID" value="NZ_WPIN01000020.1"/>
</dbReference>
<sequence length="1483" mass="149995">MEQISTPSLRRGMPRLIWATICLLLAISPNVFAQQSSATCNTFIPLTSSAFNSLSVTSSTHLAGLPPAQVDDFSSKGNLIDASTTNTADYSFLIAGSAFIEVKDNAATGADVYPAGTYAGFVISDNTLLSAFGTTTISTYLGNTPQESFPVSSLLSTGLLSGQAKVGFITTKNFDRIRVSFSALGAGTVTVYYAVVERFCTSQALACNTPSAMNNPTYATAVSAANTGFSGVNVATISDPDNAVSSSTTDAASIDLLVSAGSASFAIKDQVTDYPVGTFAGLDISNPGLVNIGALSGVTISTYLNGAFTGQSVSGANLLSVGSSLLSGTGRQTLGFIATAAFDEIKLTVTGVNVAGVTNIYGAVFEKFCAGPSLDCADNTIPKNTITPLVNPASPVYVNGANTGFDGVACVGCSLNNSENIVDATTTNSATLVLTAGVATTASVGVANALDTYPVNSFAGFDIETNALLSANVLSIAVITLYNNGSAVQTSLNNGLIVGAASSPLLNGRSRQYVGVVANVPYDEVKISFVNLVNADLGTINIYNAVFEKTCAAVIACNTAYNLSNPTFPVVIDNANTGVSGVVSAGTTVENPWNVVSASPTDFAKINTTGIVGSVASIAVLDPISTYPVGTFAGFAVQKVTGILALDLFARLTVSTYNNGVFAESRSGVGLLDLSITLFGTTSQFFNVGFVTTKPFDEIKISVAPLVGVAALSALGGSLNVFGAFVDTRTSTGGGLVCALTTNPDFNVTNKNVPAKGNVKTNDIVPVGTTYGPAPASTTQPAGSSPSLTVNSDGTYTFVSATPGVYVYNVPVCGAGLSGTGCATETLTITVLDPTVNTNKPVANPDVASMLGSDTNPSPVTINVKANDGPGNPGGTLGTPTIATAPANGSATVDGSGNVIYTPAAGFYGTDMLTYTVCETPGTSLCASATVTITVSATGSPNTTLAADDYVSTYQGTPVSGNVKTNDTDPEGDTQTITAQNRTIPGIGTLALATNGTYTFTPVAGATGPVDFSYTTTDNGSPSVSANGTLHILIKPFNPNPDFNVTDINVPAPGNVKTNDVVPVGTTYGPTATLTSSPGGSSTTLTLTSTGSYTFTAGTPGVYTYSVPVCVTGTPPVCTTQTLTITVVDPDVTTNNPVANPDFATTTGAPSSPTAVTVNIKANDGPGNPGGALQNPTIPTQPAHGSASIDGSGNLVYTPTAGYYGTDIVTYQICETPSTPACATATVTITVNAPGSPATVSANDDYISTGGSPASGNVLTNDLGSGLSVSNDGTTVTSSGTLVLTSSGSYTFTPAPGATGPVDFTYTACDNNTPSTCASATLHVLINLIVPDLTPTIDMPQANFGSTAPNNARDFVVNIQELAGQSTSSGNVAITITAPKGYTLSYSNAITSINITDGTSNPVAVDNTKWTVVSTDGEQISLKINTGQFIAANTTAKLGFTITRTTANAGSASNITVNVNDDVSHTYDGNPLNNVYARIISGL</sequence>
<proteinExistence type="predicted"/>
<dbReference type="EMBL" id="WPIN01000020">
    <property type="protein sequence ID" value="MVM35148.1"/>
    <property type="molecule type" value="Genomic_DNA"/>
</dbReference>
<keyword evidence="4" id="KW-1185">Reference proteome</keyword>
<feature type="region of interest" description="Disordered" evidence="1">
    <location>
        <begin position="1162"/>
        <end position="1190"/>
    </location>
</feature>
<accession>A0A7K1SMX1</accession>
<protein>
    <submittedName>
        <fullName evidence="3">Tandem-95 repeat protein</fullName>
    </submittedName>
</protein>
<dbReference type="Proteomes" id="UP000436006">
    <property type="component" value="Unassembled WGS sequence"/>
</dbReference>
<dbReference type="Gene3D" id="2.60.40.3440">
    <property type="match status" value="2"/>
</dbReference>
<reference evidence="3 4" key="1">
    <citation type="submission" date="2019-12" db="EMBL/GenBank/DDBJ databases">
        <title>Spirosoma sp. HMF4905 genome sequencing and assembly.</title>
        <authorList>
            <person name="Kang H."/>
            <person name="Cha I."/>
            <person name="Kim H."/>
            <person name="Joh K."/>
        </authorList>
    </citation>
    <scope>NUCLEOTIDE SEQUENCE [LARGE SCALE GENOMIC DNA]</scope>
    <source>
        <strain evidence="3 4">HMF4905</strain>
    </source>
</reference>
<organism evidence="3 4">
    <name type="scientific">Spirosoma arboris</name>
    <dbReference type="NCBI Taxonomy" id="2682092"/>
    <lineage>
        <taxon>Bacteria</taxon>
        <taxon>Pseudomonadati</taxon>
        <taxon>Bacteroidota</taxon>
        <taxon>Cytophagia</taxon>
        <taxon>Cytophagales</taxon>
        <taxon>Cytophagaceae</taxon>
        <taxon>Spirosoma</taxon>
    </lineage>
</organism>
<dbReference type="Pfam" id="PF17963">
    <property type="entry name" value="Big_9"/>
    <property type="match status" value="4"/>
</dbReference>
<evidence type="ECO:0000256" key="1">
    <source>
        <dbReference type="SAM" id="MobiDB-lite"/>
    </source>
</evidence>